<dbReference type="Proteomes" id="UP000887013">
    <property type="component" value="Unassembled WGS sequence"/>
</dbReference>
<organism evidence="3 4">
    <name type="scientific">Nephila pilipes</name>
    <name type="common">Giant wood spider</name>
    <name type="synonym">Nephila maculata</name>
    <dbReference type="NCBI Taxonomy" id="299642"/>
    <lineage>
        <taxon>Eukaryota</taxon>
        <taxon>Metazoa</taxon>
        <taxon>Ecdysozoa</taxon>
        <taxon>Arthropoda</taxon>
        <taxon>Chelicerata</taxon>
        <taxon>Arachnida</taxon>
        <taxon>Araneae</taxon>
        <taxon>Araneomorphae</taxon>
        <taxon>Entelegynae</taxon>
        <taxon>Araneoidea</taxon>
        <taxon>Nephilidae</taxon>
        <taxon>Nephila</taxon>
    </lineage>
</organism>
<evidence type="ECO:0000256" key="1">
    <source>
        <dbReference type="SAM" id="Phobius"/>
    </source>
</evidence>
<feature type="transmembrane region" description="Helical" evidence="1">
    <location>
        <begin position="173"/>
        <end position="191"/>
    </location>
</feature>
<feature type="transmembrane region" description="Helical" evidence="1">
    <location>
        <begin position="92"/>
        <end position="112"/>
    </location>
</feature>
<reference evidence="3" key="1">
    <citation type="submission" date="2020-08" db="EMBL/GenBank/DDBJ databases">
        <title>Multicomponent nature underlies the extraordinary mechanical properties of spider dragline silk.</title>
        <authorList>
            <person name="Kono N."/>
            <person name="Nakamura H."/>
            <person name="Mori M."/>
            <person name="Yoshida Y."/>
            <person name="Ohtoshi R."/>
            <person name="Malay A.D."/>
            <person name="Moran D.A.P."/>
            <person name="Tomita M."/>
            <person name="Numata K."/>
            <person name="Arakawa K."/>
        </authorList>
    </citation>
    <scope>NUCLEOTIDE SEQUENCE</scope>
</reference>
<gene>
    <name evidence="3" type="primary">AVEN_103591_1</name>
    <name evidence="3" type="ORF">NPIL_141351</name>
</gene>
<feature type="transmembrane region" description="Helical" evidence="1">
    <location>
        <begin position="66"/>
        <end position="85"/>
    </location>
</feature>
<sequence>MEYPCLFIMSICTLVHRYGLLLLKICKDLTENNTNSTPEKLTKILVDFNIIEKKIRLLTKTFSTPLLIILLIYFSKLFTTMSYCLRKELTPLLLFELCSNGSTSLLMMFFLTTCCSRIPDYMLRIKTKAKVLIDNQVLRGLEGSKNMYLLNRISKKDTIYLSAGGLLDFKKSFVFSTFGTVFAYGLLILNLSRIS</sequence>
<comment type="caution">
    <text evidence="3">The sequence shown here is derived from an EMBL/GenBank/DDBJ whole genome shotgun (WGS) entry which is preliminary data.</text>
</comment>
<feature type="signal peptide" evidence="2">
    <location>
        <begin position="1"/>
        <end position="17"/>
    </location>
</feature>
<keyword evidence="1" id="KW-1133">Transmembrane helix</keyword>
<keyword evidence="2" id="KW-0732">Signal</keyword>
<dbReference type="EMBL" id="BMAW01113655">
    <property type="protein sequence ID" value="GFT58232.1"/>
    <property type="molecule type" value="Genomic_DNA"/>
</dbReference>
<protein>
    <recommendedName>
        <fullName evidence="5">Gustatory receptor</fullName>
    </recommendedName>
</protein>
<dbReference type="AlphaFoldDB" id="A0A8X6P9M1"/>
<accession>A0A8X6P9M1</accession>
<evidence type="ECO:0008006" key="5">
    <source>
        <dbReference type="Google" id="ProtNLM"/>
    </source>
</evidence>
<evidence type="ECO:0000313" key="3">
    <source>
        <dbReference type="EMBL" id="GFT58232.1"/>
    </source>
</evidence>
<name>A0A8X6P9M1_NEPPI</name>
<keyword evidence="1" id="KW-0812">Transmembrane</keyword>
<proteinExistence type="predicted"/>
<evidence type="ECO:0000313" key="4">
    <source>
        <dbReference type="Proteomes" id="UP000887013"/>
    </source>
</evidence>
<keyword evidence="1" id="KW-0472">Membrane</keyword>
<feature type="chain" id="PRO_5036466891" description="Gustatory receptor" evidence="2">
    <location>
        <begin position="18"/>
        <end position="195"/>
    </location>
</feature>
<evidence type="ECO:0000256" key="2">
    <source>
        <dbReference type="SAM" id="SignalP"/>
    </source>
</evidence>
<keyword evidence="4" id="KW-1185">Reference proteome</keyword>